<keyword evidence="6 11" id="KW-0472">Membrane</keyword>
<dbReference type="EMBL" id="NHOQ01001971">
    <property type="protein sequence ID" value="PWA20277.1"/>
    <property type="molecule type" value="Genomic_DNA"/>
</dbReference>
<evidence type="ECO:0000256" key="2">
    <source>
        <dbReference type="ARBA" id="ARBA00022475"/>
    </source>
</evidence>
<keyword evidence="8" id="KW-0675">Receptor</keyword>
<feature type="transmembrane region" description="Helical" evidence="11">
    <location>
        <begin position="215"/>
        <end position="238"/>
    </location>
</feature>
<dbReference type="GO" id="GO:0006955">
    <property type="term" value="P:immune response"/>
    <property type="evidence" value="ECO:0007669"/>
    <property type="project" value="TreeGrafter"/>
</dbReference>
<comment type="subcellular location">
    <subcellularLocation>
        <location evidence="1">Cell membrane</location>
        <topology evidence="1">Single-pass type I membrane protein</topology>
    </subcellularLocation>
</comment>
<dbReference type="SMART" id="SM00409">
    <property type="entry name" value="IG"/>
    <property type="match status" value="1"/>
</dbReference>
<keyword evidence="9" id="KW-0325">Glycoprotein</keyword>
<dbReference type="GO" id="GO:0031295">
    <property type="term" value="P:T cell costimulation"/>
    <property type="evidence" value="ECO:0007669"/>
    <property type="project" value="TreeGrafter"/>
</dbReference>
<dbReference type="InterPro" id="IPR003599">
    <property type="entry name" value="Ig_sub"/>
</dbReference>
<feature type="non-terminal residue" evidence="13">
    <location>
        <position position="248"/>
    </location>
</feature>
<dbReference type="Gene3D" id="2.60.40.10">
    <property type="entry name" value="Immunoglobulins"/>
    <property type="match status" value="2"/>
</dbReference>
<keyword evidence="4" id="KW-0732">Signal</keyword>
<dbReference type="InterPro" id="IPR051713">
    <property type="entry name" value="T-cell_Activation_Regulation"/>
</dbReference>
<reference evidence="13 14" key="1">
    <citation type="journal article" date="2018" name="G3 (Bethesda)">
        <title>A High-Quality Reference Genome for the Invasive Mosquitofish Gambusia affinis Using a Chicago Library.</title>
        <authorList>
            <person name="Hoffberg S.L."/>
            <person name="Troendle N.J."/>
            <person name="Glenn T.C."/>
            <person name="Mahmud O."/>
            <person name="Louha S."/>
            <person name="Chalopin D."/>
            <person name="Bennetzen J.L."/>
            <person name="Mauricio R."/>
        </authorList>
    </citation>
    <scope>NUCLEOTIDE SEQUENCE [LARGE SCALE GENOMIC DNA]</scope>
    <source>
        <strain evidence="13">NE01/NJP1002.9</strain>
        <tissue evidence="13">Muscle</tissue>
    </source>
</reference>
<feature type="non-terminal residue" evidence="13">
    <location>
        <position position="1"/>
    </location>
</feature>
<dbReference type="InterPro" id="IPR013783">
    <property type="entry name" value="Ig-like_fold"/>
</dbReference>
<dbReference type="GO" id="GO:0009897">
    <property type="term" value="C:external side of plasma membrane"/>
    <property type="evidence" value="ECO:0007669"/>
    <property type="project" value="TreeGrafter"/>
</dbReference>
<evidence type="ECO:0000313" key="14">
    <source>
        <dbReference type="Proteomes" id="UP000250572"/>
    </source>
</evidence>
<keyword evidence="3 11" id="KW-0812">Transmembrane</keyword>
<evidence type="ECO:0000256" key="10">
    <source>
        <dbReference type="ARBA" id="ARBA00023319"/>
    </source>
</evidence>
<protein>
    <recommendedName>
        <fullName evidence="12">Ig-like domain-containing protein</fullName>
    </recommendedName>
</protein>
<dbReference type="InterPro" id="IPR036179">
    <property type="entry name" value="Ig-like_dom_sf"/>
</dbReference>
<dbReference type="GO" id="GO:0042102">
    <property type="term" value="P:positive regulation of T cell proliferation"/>
    <property type="evidence" value="ECO:0007669"/>
    <property type="project" value="TreeGrafter"/>
</dbReference>
<dbReference type="Proteomes" id="UP000250572">
    <property type="component" value="Unassembled WGS sequence"/>
</dbReference>
<proteinExistence type="predicted"/>
<keyword evidence="10" id="KW-0393">Immunoglobulin domain</keyword>
<keyword evidence="2" id="KW-1003">Cell membrane</keyword>
<dbReference type="PANTHER" id="PTHR25466:SF2">
    <property type="entry name" value="T-LYMPHOCYTE ACTIVATION ANTIGEN CD86"/>
    <property type="match status" value="1"/>
</dbReference>
<keyword evidence="7" id="KW-1015">Disulfide bond</keyword>
<feature type="domain" description="Ig-like" evidence="12">
    <location>
        <begin position="112"/>
        <end position="201"/>
    </location>
</feature>
<sequence length="248" mass="28038">HSRPTVYHGLVGGNVTFYCPVAQESPLQFLYFQKVVNGEPIFCNGYHFSKPLKNQLPNTEMDQNHKRMHISRLNLSDSGQYQCFYKYIDAPVSEGPVEIQMYLNVTAFFSKPEITVKCKEESGIPSECNVTCRSHNGLPGKQMKWNVPGNNNREMWKIVLNDESPPREELVSISSTANFNCSVDEVKVSCSVDRFTSETVSVCSSKVPPDPPYEFSIPVIAATVICSFLAIGLIFFWWRMNRTTGTDK</sequence>
<keyword evidence="14" id="KW-1185">Reference proteome</keyword>
<dbReference type="PROSITE" id="PS50835">
    <property type="entry name" value="IG_LIKE"/>
    <property type="match status" value="1"/>
</dbReference>
<evidence type="ECO:0000256" key="8">
    <source>
        <dbReference type="ARBA" id="ARBA00023170"/>
    </source>
</evidence>
<dbReference type="GO" id="GO:0071222">
    <property type="term" value="P:cellular response to lipopolysaccharide"/>
    <property type="evidence" value="ECO:0007669"/>
    <property type="project" value="TreeGrafter"/>
</dbReference>
<evidence type="ECO:0000313" key="13">
    <source>
        <dbReference type="EMBL" id="PWA20277.1"/>
    </source>
</evidence>
<keyword evidence="5 11" id="KW-1133">Transmembrane helix</keyword>
<evidence type="ECO:0000256" key="3">
    <source>
        <dbReference type="ARBA" id="ARBA00022692"/>
    </source>
</evidence>
<organism evidence="13 14">
    <name type="scientific">Gambusia affinis</name>
    <name type="common">Western mosquitofish</name>
    <name type="synonym">Heterandria affinis</name>
    <dbReference type="NCBI Taxonomy" id="33528"/>
    <lineage>
        <taxon>Eukaryota</taxon>
        <taxon>Metazoa</taxon>
        <taxon>Chordata</taxon>
        <taxon>Craniata</taxon>
        <taxon>Vertebrata</taxon>
        <taxon>Euteleostomi</taxon>
        <taxon>Actinopterygii</taxon>
        <taxon>Neopterygii</taxon>
        <taxon>Teleostei</taxon>
        <taxon>Neoteleostei</taxon>
        <taxon>Acanthomorphata</taxon>
        <taxon>Ovalentaria</taxon>
        <taxon>Atherinomorphae</taxon>
        <taxon>Cyprinodontiformes</taxon>
        <taxon>Poeciliidae</taxon>
        <taxon>Poeciliinae</taxon>
        <taxon>Gambusia</taxon>
    </lineage>
</organism>
<dbReference type="InterPro" id="IPR007110">
    <property type="entry name" value="Ig-like_dom"/>
</dbReference>
<dbReference type="PANTHER" id="PTHR25466">
    <property type="entry name" value="T-LYMPHOCYTE ACTIVATION ANTIGEN"/>
    <property type="match status" value="1"/>
</dbReference>
<dbReference type="GO" id="GO:0042130">
    <property type="term" value="P:negative regulation of T cell proliferation"/>
    <property type="evidence" value="ECO:0007669"/>
    <property type="project" value="TreeGrafter"/>
</dbReference>
<evidence type="ECO:0000256" key="11">
    <source>
        <dbReference type="SAM" id="Phobius"/>
    </source>
</evidence>
<dbReference type="GO" id="GO:0007166">
    <property type="term" value="P:cell surface receptor signaling pathway"/>
    <property type="evidence" value="ECO:0007669"/>
    <property type="project" value="TreeGrafter"/>
</dbReference>
<evidence type="ECO:0000256" key="4">
    <source>
        <dbReference type="ARBA" id="ARBA00022729"/>
    </source>
</evidence>
<dbReference type="AlphaFoldDB" id="A0A315VA71"/>
<evidence type="ECO:0000256" key="6">
    <source>
        <dbReference type="ARBA" id="ARBA00023136"/>
    </source>
</evidence>
<evidence type="ECO:0000256" key="9">
    <source>
        <dbReference type="ARBA" id="ARBA00023180"/>
    </source>
</evidence>
<gene>
    <name evidence="13" type="ORF">CCH79_00003733</name>
</gene>
<dbReference type="SUPFAM" id="SSF48726">
    <property type="entry name" value="Immunoglobulin"/>
    <property type="match status" value="1"/>
</dbReference>
<name>A0A315VA71_GAMAF</name>
<evidence type="ECO:0000259" key="12">
    <source>
        <dbReference type="PROSITE" id="PS50835"/>
    </source>
</evidence>
<accession>A0A315VA71</accession>
<evidence type="ECO:0000256" key="7">
    <source>
        <dbReference type="ARBA" id="ARBA00023157"/>
    </source>
</evidence>
<evidence type="ECO:0000256" key="1">
    <source>
        <dbReference type="ARBA" id="ARBA00004251"/>
    </source>
</evidence>
<evidence type="ECO:0000256" key="5">
    <source>
        <dbReference type="ARBA" id="ARBA00022989"/>
    </source>
</evidence>
<comment type="caution">
    <text evidence="13">The sequence shown here is derived from an EMBL/GenBank/DDBJ whole genome shotgun (WGS) entry which is preliminary data.</text>
</comment>